<organism evidence="2 3">
    <name type="scientific">Pseudaquabacterium terrae</name>
    <dbReference type="NCBI Taxonomy" id="2732868"/>
    <lineage>
        <taxon>Bacteria</taxon>
        <taxon>Pseudomonadati</taxon>
        <taxon>Pseudomonadota</taxon>
        <taxon>Betaproteobacteria</taxon>
        <taxon>Burkholderiales</taxon>
        <taxon>Sphaerotilaceae</taxon>
        <taxon>Pseudaquabacterium</taxon>
    </lineage>
</organism>
<comment type="caution">
    <text evidence="2">The sequence shown here is derived from an EMBL/GenBank/DDBJ whole genome shotgun (WGS) entry which is preliminary data.</text>
</comment>
<dbReference type="RefSeq" id="WP_173135367.1">
    <property type="nucleotide sequence ID" value="NZ_JABRWJ010000023.1"/>
</dbReference>
<name>A0ABX2EUA2_9BURK</name>
<evidence type="ECO:0000313" key="3">
    <source>
        <dbReference type="Proteomes" id="UP000737171"/>
    </source>
</evidence>
<keyword evidence="1" id="KW-0732">Signal</keyword>
<feature type="chain" id="PRO_5047269146" evidence="1">
    <location>
        <begin position="25"/>
        <end position="135"/>
    </location>
</feature>
<protein>
    <submittedName>
        <fullName evidence="2">Carboxypeptidase regulatory-like domain-containing protein</fullName>
    </submittedName>
</protein>
<dbReference type="Proteomes" id="UP000737171">
    <property type="component" value="Unassembled WGS sequence"/>
</dbReference>
<sequence>MTHHRLAPLLAGVLAALVAGSPLAAPVAQENGAVRSLSGGVDADEARAMREAAPGYRLGLTFAQPGGAFVAGVDLRIRDRAGRVVYEGGGLGPIVLLDLPAGTYMVEARHDGRTQQRSVAIDGRKHLAVALTWPG</sequence>
<reference evidence="2 3" key="1">
    <citation type="submission" date="2020-05" db="EMBL/GenBank/DDBJ databases">
        <title>Aquincola sp. isolate from soil.</title>
        <authorList>
            <person name="Han J."/>
            <person name="Kim D.-U."/>
        </authorList>
    </citation>
    <scope>NUCLEOTIDE SEQUENCE [LARGE SCALE GENOMIC DNA]</scope>
    <source>
        <strain evidence="2 3">S2</strain>
    </source>
</reference>
<dbReference type="EMBL" id="JABRWJ010000023">
    <property type="protein sequence ID" value="NRF72332.1"/>
    <property type="molecule type" value="Genomic_DNA"/>
</dbReference>
<feature type="signal peptide" evidence="1">
    <location>
        <begin position="1"/>
        <end position="24"/>
    </location>
</feature>
<proteinExistence type="predicted"/>
<keyword evidence="3" id="KW-1185">Reference proteome</keyword>
<evidence type="ECO:0000313" key="2">
    <source>
        <dbReference type="EMBL" id="NRF72332.1"/>
    </source>
</evidence>
<evidence type="ECO:0000256" key="1">
    <source>
        <dbReference type="SAM" id="SignalP"/>
    </source>
</evidence>
<accession>A0ABX2EUA2</accession>
<gene>
    <name evidence="2" type="ORF">HLB44_35680</name>
</gene>